<proteinExistence type="inferred from homology"/>
<dbReference type="EC" id="2.3.2.26" evidence="3"/>
<evidence type="ECO:0000256" key="13">
    <source>
        <dbReference type="PROSITE-ProRule" id="PRU00104"/>
    </source>
</evidence>
<evidence type="ECO:0000256" key="1">
    <source>
        <dbReference type="ARBA" id="ARBA00000885"/>
    </source>
</evidence>
<evidence type="ECO:0000256" key="5">
    <source>
        <dbReference type="ARBA" id="ARBA00022679"/>
    </source>
</evidence>
<dbReference type="InterPro" id="IPR044611">
    <property type="entry name" value="E3A/B/C-like"/>
</dbReference>
<evidence type="ECO:0000256" key="10">
    <source>
        <dbReference type="ARBA" id="ARBA00067506"/>
    </source>
</evidence>
<dbReference type="PANTHER" id="PTHR45700:SF2">
    <property type="entry name" value="UBIQUITIN-PROTEIN LIGASE E3C"/>
    <property type="match status" value="1"/>
</dbReference>
<dbReference type="Gene3D" id="3.30.2160.10">
    <property type="entry name" value="Hect, E3 ligase catalytic domain"/>
    <property type="match status" value="1"/>
</dbReference>
<evidence type="ECO:0000256" key="7">
    <source>
        <dbReference type="ARBA" id="ARBA00022843"/>
    </source>
</evidence>
<comment type="similarity">
    <text evidence="8">Belongs to the UBE3C family.</text>
</comment>
<feature type="active site" description="Glycyl thioester intermediate" evidence="13">
    <location>
        <position position="1067"/>
    </location>
</feature>
<protein>
    <recommendedName>
        <fullName evidence="10">Ubiquitin-protein ligase E3C</fullName>
        <ecNumber evidence="3">2.3.2.26</ecNumber>
    </recommendedName>
    <alternativeName>
        <fullName evidence="11">HECT-type ubiquitin transferase E3C</fullName>
    </alternativeName>
    <alternativeName>
        <fullName evidence="12">RTA-associated ubiquitin ligase</fullName>
    </alternativeName>
</protein>
<comment type="catalytic activity">
    <reaction evidence="1">
        <text>S-ubiquitinyl-[E2 ubiquitin-conjugating enzyme]-L-cysteine + [acceptor protein]-L-lysine = [E2 ubiquitin-conjugating enzyme]-L-cysteine + N(6)-ubiquitinyl-[acceptor protein]-L-lysine.</text>
        <dbReference type="EC" id="2.3.2.26"/>
    </reaction>
</comment>
<dbReference type="SMART" id="SM00119">
    <property type="entry name" value="HECTc"/>
    <property type="match status" value="1"/>
</dbReference>
<dbReference type="PROSITE" id="PS50237">
    <property type="entry name" value="HECT"/>
    <property type="match status" value="1"/>
</dbReference>
<evidence type="ECO:0000259" key="14">
    <source>
        <dbReference type="PROSITE" id="PS50237"/>
    </source>
</evidence>
<dbReference type="CDD" id="cd00078">
    <property type="entry name" value="HECTc"/>
    <property type="match status" value="1"/>
</dbReference>
<evidence type="ECO:0000256" key="4">
    <source>
        <dbReference type="ARBA" id="ARBA00022499"/>
    </source>
</evidence>
<dbReference type="PANTHER" id="PTHR45700">
    <property type="entry name" value="UBIQUITIN-PROTEIN LIGASE E3C"/>
    <property type="match status" value="1"/>
</dbReference>
<keyword evidence="5" id="KW-0808">Transferase</keyword>
<dbReference type="PROSITE" id="PS50096">
    <property type="entry name" value="IQ"/>
    <property type="match status" value="1"/>
</dbReference>
<dbReference type="AlphaFoldDB" id="A0A0B7A7A1"/>
<dbReference type="SUPFAM" id="SSF56204">
    <property type="entry name" value="Hect, E3 ligase catalytic domain"/>
    <property type="match status" value="1"/>
</dbReference>
<reference evidence="15" key="1">
    <citation type="submission" date="2014-12" db="EMBL/GenBank/DDBJ databases">
        <title>Insight into the proteome of Arion vulgaris.</title>
        <authorList>
            <person name="Aradska J."/>
            <person name="Bulat T."/>
            <person name="Smidak R."/>
            <person name="Sarate P."/>
            <person name="Gangsoo J."/>
            <person name="Sialana F."/>
            <person name="Bilban M."/>
            <person name="Lubec G."/>
        </authorList>
    </citation>
    <scope>NUCLEOTIDE SEQUENCE</scope>
    <source>
        <tissue evidence="15">Skin</tissue>
    </source>
</reference>
<evidence type="ECO:0000256" key="11">
    <source>
        <dbReference type="ARBA" id="ARBA00077269"/>
    </source>
</evidence>
<evidence type="ECO:0000256" key="12">
    <source>
        <dbReference type="ARBA" id="ARBA00081642"/>
    </source>
</evidence>
<keyword evidence="7" id="KW-0832">Ubl conjugation</keyword>
<dbReference type="FunFam" id="3.90.1750.10:FF:000014">
    <property type="entry name" value="Putative Ubiquitin-protein ligase E3C"/>
    <property type="match status" value="1"/>
</dbReference>
<keyword evidence="4" id="KW-1017">Isopeptide bond</keyword>
<accession>A0A0B7A7A1</accession>
<dbReference type="InterPro" id="IPR035983">
    <property type="entry name" value="Hect_E3_ubiquitin_ligase"/>
</dbReference>
<evidence type="ECO:0000256" key="3">
    <source>
        <dbReference type="ARBA" id="ARBA00012485"/>
    </source>
</evidence>
<evidence type="ECO:0000256" key="2">
    <source>
        <dbReference type="ARBA" id="ARBA00004906"/>
    </source>
</evidence>
<evidence type="ECO:0000256" key="9">
    <source>
        <dbReference type="ARBA" id="ARBA00063372"/>
    </source>
</evidence>
<dbReference type="Gene3D" id="3.30.2410.10">
    <property type="entry name" value="Hect, E3 ligase catalytic domain"/>
    <property type="match status" value="1"/>
</dbReference>
<dbReference type="FunFam" id="3.30.2160.10:FF:000002">
    <property type="entry name" value="Putative Ubiquitin-protein ligase E3C"/>
    <property type="match status" value="1"/>
</dbReference>
<keyword evidence="6 13" id="KW-0833">Ubl conjugation pathway</keyword>
<dbReference type="EMBL" id="HACG01029989">
    <property type="protein sequence ID" value="CEK76854.1"/>
    <property type="molecule type" value="Transcribed_RNA"/>
</dbReference>
<comment type="subunit">
    <text evidence="9">Interacts with 26S proteasomes. Interacts (via the HECT domain) with UBE2D1 and, less efficiently, with UBE2L3.</text>
</comment>
<evidence type="ECO:0000256" key="6">
    <source>
        <dbReference type="ARBA" id="ARBA00022786"/>
    </source>
</evidence>
<feature type="domain" description="HECT" evidence="14">
    <location>
        <begin position="760"/>
        <end position="1099"/>
    </location>
</feature>
<dbReference type="CDD" id="cd23767">
    <property type="entry name" value="IQCD"/>
    <property type="match status" value="1"/>
</dbReference>
<sequence>MYSFNGDFRQRPVQSLRGASKNEKKEFLLQRNLEERRKREEVRLKIASATKIQSTFRGYCSRKVFWAMLRADFDRKFQPKNSQEGVEISILQWCVPKLCLFFSDRVDGQRLISLCQCVIRQREAYLNSFQSNSLYLQLCSLLKVVIRYLNGIADTNAQIAIPMRMLQIFLSPATYDNVNLGPNMNSHKLLSKLQRNLVNKGYFVCLRKLLNNRVPASLEKTATPPTPVAESIFDLIMSPVSFAVSASDKNFRQEILRKVTSSFLCEQYSEQVALFLLPAMAYGKYPFPFVELIQTLIQGTTVAIPDTSPSTDVDMASSSTTLFYSDDTPADTKISQPEDTPWLLSSILMLANKELGNLTALTCADYLKLLQRLLLQLPSVGYSQLSSDDLSDSEEDMEDTHNTSFMNMKNLRSECLRMIDSEAHIKCVYNCLMNLPVSCYIEPLVSIAYCLLAQQKMAVHKIRLLYVLALNTSFMRNLWHECCTVSASTVTGSNIPLLNMLSNGVPMSRESIDRIVPLLTTFCCLFNHSLLTLHDGDFYGDTEVSNPSMPFSLDDVILMCQSLRDTCLGIIEFAHPDSRIAISNDYKEALKKTGALAETSSSIDESPEQTRQWAYLFKVTSTLVKQLHSRDSRRSFCPFGHWLSGNVSIRTDRSSQIYSAQNAFFVRRDFGTLSSLTKANMETNSPPLANRDVRNLVILTELPFVVSFFDRVKILQNLIIIDKQEHQGDLTNFGIGPSITINIRRNFIYEDAFEKLSVENEPNLKKKMRVSLLNVAGLDEAGIDGGGIFREFLSELLKTGFDPNRGFFKYTADRTLYPNPEAGLLVEKLPLHYYFLGRILGKALMENLLVEIPFASFFLSKILSPSNANLDIHHLQSLDPLIYKNLLFLKHYDGDVGDLGLDFTVVNSEFGETKVEELKLGGRNIPVTDTNKIEYIHLMADYRINKQIRPHCNAFRQGMNDVIQLEWLQMFNSGELQVLISGASVPIDIVDLRQNTKYSGEYTDNHPVIETFWTVVHKFTDQQKRQLLKFVTSCSRPPLLGFKDLFPAFCIHSAGTEVDRLPTASTCMNLLKLPAFQDAHTMEAKLLYAIESGAGFELS</sequence>
<evidence type="ECO:0000313" key="15">
    <source>
        <dbReference type="EMBL" id="CEK76854.1"/>
    </source>
</evidence>
<dbReference type="GO" id="GO:0061630">
    <property type="term" value="F:ubiquitin protein ligase activity"/>
    <property type="evidence" value="ECO:0007669"/>
    <property type="project" value="UniProtKB-EC"/>
</dbReference>
<dbReference type="FunFam" id="3.30.2410.10:FF:000011">
    <property type="entry name" value="Putative Ubiquitin-protein ligase E3C"/>
    <property type="match status" value="1"/>
</dbReference>
<organism evidence="15">
    <name type="scientific">Arion vulgaris</name>
    <dbReference type="NCBI Taxonomy" id="1028688"/>
    <lineage>
        <taxon>Eukaryota</taxon>
        <taxon>Metazoa</taxon>
        <taxon>Spiralia</taxon>
        <taxon>Lophotrochozoa</taxon>
        <taxon>Mollusca</taxon>
        <taxon>Gastropoda</taxon>
        <taxon>Heterobranchia</taxon>
        <taxon>Euthyneura</taxon>
        <taxon>Panpulmonata</taxon>
        <taxon>Eupulmonata</taxon>
        <taxon>Stylommatophora</taxon>
        <taxon>Helicina</taxon>
        <taxon>Arionoidea</taxon>
        <taxon>Arionidae</taxon>
        <taxon>Arion</taxon>
    </lineage>
</organism>
<dbReference type="InterPro" id="IPR000569">
    <property type="entry name" value="HECT_dom"/>
</dbReference>
<evidence type="ECO:0000256" key="8">
    <source>
        <dbReference type="ARBA" id="ARBA00061050"/>
    </source>
</evidence>
<gene>
    <name evidence="15" type="primary">ORF101853</name>
</gene>
<dbReference type="GO" id="GO:0006511">
    <property type="term" value="P:ubiquitin-dependent protein catabolic process"/>
    <property type="evidence" value="ECO:0007669"/>
    <property type="project" value="TreeGrafter"/>
</dbReference>
<dbReference type="Pfam" id="PF00632">
    <property type="entry name" value="HECT"/>
    <property type="match status" value="1"/>
</dbReference>
<dbReference type="Gene3D" id="3.90.1750.10">
    <property type="entry name" value="Hect, E3 ligase catalytic domains"/>
    <property type="match status" value="1"/>
</dbReference>
<name>A0A0B7A7A1_9EUPU</name>
<dbReference type="GO" id="GO:0000209">
    <property type="term" value="P:protein polyubiquitination"/>
    <property type="evidence" value="ECO:0007669"/>
    <property type="project" value="InterPro"/>
</dbReference>
<comment type="pathway">
    <text evidence="2">Protein modification; protein ubiquitination.</text>
</comment>